<evidence type="ECO:0000313" key="5">
    <source>
        <dbReference type="Proteomes" id="UP001140502"/>
    </source>
</evidence>
<gene>
    <name evidence="4" type="ORF">N0V84_007427</name>
</gene>
<dbReference type="Gene3D" id="3.40.50.720">
    <property type="entry name" value="NAD(P)-binding Rossmann-like Domain"/>
    <property type="match status" value="1"/>
</dbReference>
<dbReference type="InterPro" id="IPR051164">
    <property type="entry name" value="NmrA-like_oxidored"/>
</dbReference>
<comment type="caution">
    <text evidence="4">The sequence shown here is derived from an EMBL/GenBank/DDBJ whole genome shotgun (WGS) entry which is preliminary data.</text>
</comment>
<dbReference type="SUPFAM" id="SSF51735">
    <property type="entry name" value="NAD(P)-binding Rossmann-fold domains"/>
    <property type="match status" value="1"/>
</dbReference>
<protein>
    <recommendedName>
        <fullName evidence="3">NmrA-like domain-containing protein</fullName>
    </recommendedName>
</protein>
<evidence type="ECO:0000256" key="1">
    <source>
        <dbReference type="ARBA" id="ARBA00006328"/>
    </source>
</evidence>
<dbReference type="OrthoDB" id="300709at2759"/>
<organism evidence="4 5">
    <name type="scientific">Fusarium piperis</name>
    <dbReference type="NCBI Taxonomy" id="1435070"/>
    <lineage>
        <taxon>Eukaryota</taxon>
        <taxon>Fungi</taxon>
        <taxon>Dikarya</taxon>
        <taxon>Ascomycota</taxon>
        <taxon>Pezizomycotina</taxon>
        <taxon>Sordariomycetes</taxon>
        <taxon>Hypocreomycetidae</taxon>
        <taxon>Hypocreales</taxon>
        <taxon>Nectriaceae</taxon>
        <taxon>Fusarium</taxon>
        <taxon>Fusarium solani species complex</taxon>
    </lineage>
</organism>
<dbReference type="CDD" id="cd05251">
    <property type="entry name" value="NmrA_like_SDR_a"/>
    <property type="match status" value="1"/>
</dbReference>
<dbReference type="EMBL" id="JAPEUR010000163">
    <property type="protein sequence ID" value="KAJ4317291.1"/>
    <property type="molecule type" value="Genomic_DNA"/>
</dbReference>
<feature type="domain" description="NmrA-like" evidence="3">
    <location>
        <begin position="2"/>
        <end position="302"/>
    </location>
</feature>
<evidence type="ECO:0000259" key="3">
    <source>
        <dbReference type="Pfam" id="PF05368"/>
    </source>
</evidence>
<comment type="similarity">
    <text evidence="1">Belongs to the NmrA-type oxidoreductase family.</text>
</comment>
<dbReference type="PANTHER" id="PTHR42748:SF11">
    <property type="entry name" value="NMRA-LIKE DOMAIN-CONTAINING PROTEIN"/>
    <property type="match status" value="1"/>
</dbReference>
<dbReference type="InterPro" id="IPR036291">
    <property type="entry name" value="NAD(P)-bd_dom_sf"/>
</dbReference>
<dbReference type="AlphaFoldDB" id="A0A9W8WA69"/>
<dbReference type="PANTHER" id="PTHR42748">
    <property type="entry name" value="NITROGEN METABOLITE REPRESSION PROTEIN NMRA FAMILY MEMBER"/>
    <property type="match status" value="1"/>
</dbReference>
<dbReference type="Pfam" id="PF05368">
    <property type="entry name" value="NmrA"/>
    <property type="match status" value="1"/>
</dbReference>
<reference evidence="4" key="1">
    <citation type="submission" date="2022-10" db="EMBL/GenBank/DDBJ databases">
        <title>Tapping the CABI collections for fungal endophytes: first genome assemblies for Collariella, Neodidymelliopsis, Ascochyta clinopodiicola, Didymella pomorum, Didymosphaeria variabile, Neocosmospora piperis and Neocucurbitaria cava.</title>
        <authorList>
            <person name="Hill R."/>
        </authorList>
    </citation>
    <scope>NUCLEOTIDE SEQUENCE</scope>
    <source>
        <strain evidence="4">IMI 366586</strain>
    </source>
</reference>
<evidence type="ECO:0000313" key="4">
    <source>
        <dbReference type="EMBL" id="KAJ4317291.1"/>
    </source>
</evidence>
<proteinExistence type="inferred from homology"/>
<evidence type="ECO:0000256" key="2">
    <source>
        <dbReference type="ARBA" id="ARBA00022857"/>
    </source>
</evidence>
<sequence length="310" mass="33974">MSKILAVFGATGQQGGSVINYVLNDQELSQKYKVRAITRDVNSAKAKEFDERVEVVQGDAFDLASLETALAGVHTVFAMTTPAFGPDALDVEYNSAKRIVDVAVEKDAQYIIFSTLPSVTEISGGKYTKIAPFDAKAKAEQYIRGLSVPSAFYRPGSFMENFHSQPFWGPQQAPDGTWVVSTHMSPKTRLPLIDAVGDSGKFVGAVLAEPEKFQGKTLSAATRLYSLEELVTTMSKVTGQKVVYEQITPEEFAKKVPIMTEIFLEGLQYYEEFGYFGPDSENLVAWAAGNARGKLSTLEEFLEAHPPQLS</sequence>
<accession>A0A9W8WA69</accession>
<dbReference type="InterPro" id="IPR008030">
    <property type="entry name" value="NmrA-like"/>
</dbReference>
<keyword evidence="5" id="KW-1185">Reference proteome</keyword>
<dbReference type="GO" id="GO:0005634">
    <property type="term" value="C:nucleus"/>
    <property type="evidence" value="ECO:0007669"/>
    <property type="project" value="TreeGrafter"/>
</dbReference>
<dbReference type="Gene3D" id="3.90.25.10">
    <property type="entry name" value="UDP-galactose 4-epimerase, domain 1"/>
    <property type="match status" value="1"/>
</dbReference>
<name>A0A9W8WA69_9HYPO</name>
<keyword evidence="2" id="KW-0521">NADP</keyword>
<dbReference type="Proteomes" id="UP001140502">
    <property type="component" value="Unassembled WGS sequence"/>
</dbReference>